<dbReference type="Proteomes" id="UP000675880">
    <property type="component" value="Unassembled WGS sequence"/>
</dbReference>
<dbReference type="RefSeq" id="WP_213043023.1">
    <property type="nucleotide sequence ID" value="NZ_CAJNBJ010000017.1"/>
</dbReference>
<dbReference type="Pfam" id="PF08463">
    <property type="entry name" value="EcoEI_R_C"/>
    <property type="match status" value="1"/>
</dbReference>
<sequence>MPPLDKTSLSERDICTKFITPALQEAGWDLLSQIREQVYFTKGRIIVRGKLVTRGKAKFADYILYYKLNIPIALIEAKDNSYPVGGGMQQGLEYAATLDIPFVFSSNGDAFVFHDRTGQCEKREVELSLKAFPTPDALWQKYRAWKGLAPAQEEIVLQNYHDDASGKEPRYYQRIAINKTIEAIAKGQNRLLLVMATGTGKTYTAFQIIWRLWKAKRKKRILYLADRNVLIDQTMVNDFRPFGKTMAKLSTSSKTIEREDGTEIDLPTAMDKKHRRIDTSYEMYLGLYQAITGPEERQKLFRELSPDFFDLIVIDECHRGSAAEDSAWREILDYFSSATQIGLTATPKETEYVSNIHYFGKPVYTYSLKEGIGDGFLAPYKVVKVHLDVDVEGYRPAPGETDKYGQEIEDRIYNQKDYDRNLVIDRRTQRVARKVSEFLKESGDRFQKTIVFCVDVEHAARMRQALINENQDLVQRNERYVMRITGDDDAGTAQLGNFIDPEATYPVIVTTSRLLSTGVDAQTCRLIVLDREVGSMTEFKQIVGRGTRVHEDTKKYYFTLIDFRKATNHFADPDFDGEPVQIYEPGENDPVAPPDDVPPIVDGEGPIPPKPSEDERILVDPTPPDITIPPDDSQPRKYYIHGHEASVIAERVEYLDEYGKLVTETLRDYSKQTLRKQYASLDAFLKRWNSAERKQAIIEELESEGILLEPLADEVGQDLDPFDLICHVAFDQPPLTRRERVEQVRKRDVFTKYGKQARAVLEALLQKYQDEGVTNLDDPQILRVPPLDAMGTPLELLKTFGGRPGFERAVHELQSVLYQGAA</sequence>
<reference evidence="3 4" key="1">
    <citation type="submission" date="2021-02" db="EMBL/GenBank/DDBJ databases">
        <authorList>
            <person name="Han P."/>
        </authorList>
    </citation>
    <scope>NUCLEOTIDE SEQUENCE [LARGE SCALE GENOMIC DNA]</scope>
    <source>
        <strain evidence="3">Candidatus Nitrospira sp. ZN2</strain>
    </source>
</reference>
<dbReference type="Gene3D" id="3.40.50.300">
    <property type="entry name" value="P-loop containing nucleotide triphosphate hydrolases"/>
    <property type="match status" value="2"/>
</dbReference>
<dbReference type="EC" id="3.1.21.3" evidence="3"/>
<dbReference type="PROSITE" id="PS51192">
    <property type="entry name" value="HELICASE_ATP_BIND_1"/>
    <property type="match status" value="1"/>
</dbReference>
<dbReference type="Gene3D" id="3.90.1570.30">
    <property type="match status" value="1"/>
</dbReference>
<organism evidence="3 4">
    <name type="scientific">Nitrospira defluvii</name>
    <dbReference type="NCBI Taxonomy" id="330214"/>
    <lineage>
        <taxon>Bacteria</taxon>
        <taxon>Pseudomonadati</taxon>
        <taxon>Nitrospirota</taxon>
        <taxon>Nitrospiria</taxon>
        <taxon>Nitrospirales</taxon>
        <taxon>Nitrospiraceae</taxon>
        <taxon>Nitrospira</taxon>
    </lineage>
</organism>
<name>A0ABM8RRZ3_9BACT</name>
<proteinExistence type="predicted"/>
<dbReference type="CDD" id="cd18799">
    <property type="entry name" value="SF2_C_EcoAI-like"/>
    <property type="match status" value="1"/>
</dbReference>
<feature type="domain" description="Helicase ATP-binding" evidence="2">
    <location>
        <begin position="182"/>
        <end position="365"/>
    </location>
</feature>
<gene>
    <name evidence="3" type="primary">hsdR</name>
    <name evidence="3" type="ORF">NSPZN2_40157</name>
</gene>
<dbReference type="CDD" id="cd18032">
    <property type="entry name" value="DEXHc_RE_I_III_res"/>
    <property type="match status" value="1"/>
</dbReference>
<evidence type="ECO:0000313" key="4">
    <source>
        <dbReference type="Proteomes" id="UP000675880"/>
    </source>
</evidence>
<dbReference type="PANTHER" id="PTHR47396">
    <property type="entry name" value="TYPE I RESTRICTION ENZYME ECOKI R PROTEIN"/>
    <property type="match status" value="1"/>
</dbReference>
<comment type="caution">
    <text evidence="3">The sequence shown here is derived from an EMBL/GenBank/DDBJ whole genome shotgun (WGS) entry which is preliminary data.</text>
</comment>
<dbReference type="InterPro" id="IPR014001">
    <property type="entry name" value="Helicase_ATP-bd"/>
</dbReference>
<accession>A0ABM8RRZ3</accession>
<dbReference type="SUPFAM" id="SSF52540">
    <property type="entry name" value="P-loop containing nucleoside triphosphate hydrolases"/>
    <property type="match status" value="2"/>
</dbReference>
<dbReference type="InterPro" id="IPR006935">
    <property type="entry name" value="Helicase/UvrB_N"/>
</dbReference>
<feature type="region of interest" description="Disordered" evidence="1">
    <location>
        <begin position="603"/>
        <end position="634"/>
    </location>
</feature>
<evidence type="ECO:0000313" key="3">
    <source>
        <dbReference type="EMBL" id="CAE6768459.1"/>
    </source>
</evidence>
<keyword evidence="3" id="KW-0378">Hydrolase</keyword>
<dbReference type="PANTHER" id="PTHR47396:SF1">
    <property type="entry name" value="ATP-DEPENDENT HELICASE IRC3-RELATED"/>
    <property type="match status" value="1"/>
</dbReference>
<dbReference type="GO" id="GO:0009035">
    <property type="term" value="F:type I site-specific deoxyribonuclease activity"/>
    <property type="evidence" value="ECO:0007669"/>
    <property type="project" value="UniProtKB-EC"/>
</dbReference>
<dbReference type="InterPro" id="IPR050742">
    <property type="entry name" value="Helicase_Restrict-Modif_Enz"/>
</dbReference>
<dbReference type="NCBIfam" id="NF046051">
    <property type="entry name" value="restrict_EcoAI"/>
    <property type="match status" value="1"/>
</dbReference>
<dbReference type="Pfam" id="PF04851">
    <property type="entry name" value="ResIII"/>
    <property type="match status" value="1"/>
</dbReference>
<keyword evidence="4" id="KW-1185">Reference proteome</keyword>
<evidence type="ECO:0000256" key="1">
    <source>
        <dbReference type="SAM" id="MobiDB-lite"/>
    </source>
</evidence>
<dbReference type="InterPro" id="IPR007409">
    <property type="entry name" value="Restrct_endonuc_type1_HsdR_N"/>
</dbReference>
<dbReference type="InterPro" id="IPR013670">
    <property type="entry name" value="EcoEI_R_C_dom"/>
</dbReference>
<dbReference type="Pfam" id="PF04313">
    <property type="entry name" value="HSDR_N"/>
    <property type="match status" value="1"/>
</dbReference>
<dbReference type="EMBL" id="CAJNBJ010000017">
    <property type="protein sequence ID" value="CAE6768459.1"/>
    <property type="molecule type" value="Genomic_DNA"/>
</dbReference>
<evidence type="ECO:0000259" key="2">
    <source>
        <dbReference type="PROSITE" id="PS51192"/>
    </source>
</evidence>
<dbReference type="InterPro" id="IPR027417">
    <property type="entry name" value="P-loop_NTPase"/>
</dbReference>
<dbReference type="SMART" id="SM00487">
    <property type="entry name" value="DEXDc"/>
    <property type="match status" value="1"/>
</dbReference>
<protein>
    <submittedName>
        <fullName evidence="3">Type I restriction enzyme EcoEI R protein</fullName>
        <ecNumber evidence="3">3.1.21.3</ecNumber>
    </submittedName>
</protein>